<reference evidence="1 2" key="1">
    <citation type="journal article" date="2019" name="Appl. Microbiol. Biotechnol.">
        <title>Uncovering carbohydrate metabolism through a genotype-phenotype association study of 56 lactic acid bacteria genomes.</title>
        <authorList>
            <person name="Buron-Moles G."/>
            <person name="Chailyan A."/>
            <person name="Dolejs I."/>
            <person name="Forster J."/>
            <person name="Miks M.H."/>
        </authorList>
    </citation>
    <scope>NUCLEOTIDE SEQUENCE [LARGE SCALE GENOMIC DNA]</scope>
    <source>
        <strain evidence="1 2">ATCC 49373</strain>
    </source>
</reference>
<proteinExistence type="predicted"/>
<dbReference type="RefSeq" id="WP_010620631.1">
    <property type="nucleotide sequence ID" value="NZ_CP042371.1"/>
</dbReference>
<dbReference type="AlphaFoldDB" id="A0A4R5NQA6"/>
<comment type="caution">
    <text evidence="1">The sequence shown here is derived from an EMBL/GenBank/DDBJ whole genome shotgun (WGS) entry which is preliminary data.</text>
</comment>
<keyword evidence="2" id="KW-1185">Reference proteome</keyword>
<evidence type="ECO:0000313" key="1">
    <source>
        <dbReference type="EMBL" id="TDG78867.1"/>
    </source>
</evidence>
<dbReference type="OrthoDB" id="2248079at2"/>
<protein>
    <submittedName>
        <fullName evidence="1">Uncharacterized protein</fullName>
    </submittedName>
</protein>
<dbReference type="EMBL" id="PUFO01000030">
    <property type="protein sequence ID" value="TDG78867.1"/>
    <property type="molecule type" value="Genomic_DNA"/>
</dbReference>
<accession>A0A4R5NQA6</accession>
<evidence type="ECO:0000313" key="2">
    <source>
        <dbReference type="Proteomes" id="UP000294854"/>
    </source>
</evidence>
<dbReference type="STRING" id="1122149.FD44_GL001017"/>
<name>A0A4R5NQA6_9LACO</name>
<sequence>MASNSDSIYNVMTFVSRHPDKVHFQKGEYSNVVTMGIPDTVSVANRETYFPEGRLMVNRMSPEFVSMHGDLLDQFYEYTNQGKPDYRDVWITTGYLNKKNMFLLELSYE</sequence>
<gene>
    <name evidence="1" type="ORF">C5L31_000527</name>
</gene>
<organism evidence="1 2">
    <name type="scientific">Secundilactobacillus malefermentans</name>
    <dbReference type="NCBI Taxonomy" id="176292"/>
    <lineage>
        <taxon>Bacteria</taxon>
        <taxon>Bacillati</taxon>
        <taxon>Bacillota</taxon>
        <taxon>Bacilli</taxon>
        <taxon>Lactobacillales</taxon>
        <taxon>Lactobacillaceae</taxon>
        <taxon>Secundilactobacillus</taxon>
    </lineage>
</organism>
<dbReference type="Proteomes" id="UP000294854">
    <property type="component" value="Unassembled WGS sequence"/>
</dbReference>